<evidence type="ECO:0000256" key="4">
    <source>
        <dbReference type="ARBA" id="ARBA00022801"/>
    </source>
</evidence>
<comment type="similarity">
    <text evidence="1 7 12">Belongs to the peptidase S14 family.</text>
</comment>
<feature type="active site" evidence="8">
    <location>
        <position position="98"/>
    </location>
</feature>
<comment type="caution">
    <text evidence="13">The sequence shown here is derived from an EMBL/GenBank/DDBJ whole genome shotgun (WGS) entry which is preliminary data.</text>
</comment>
<evidence type="ECO:0000256" key="8">
    <source>
        <dbReference type="PROSITE-ProRule" id="PRU10085"/>
    </source>
</evidence>
<keyword evidence="3 7" id="KW-0645">Protease</keyword>
<dbReference type="InterPro" id="IPR018215">
    <property type="entry name" value="ClpP_Ser_AS"/>
</dbReference>
<keyword evidence="2 7" id="KW-0963">Cytoplasm</keyword>
<dbReference type="HAMAP" id="MF_00444">
    <property type="entry name" value="ClpP"/>
    <property type="match status" value="1"/>
</dbReference>
<dbReference type="InterPro" id="IPR023562">
    <property type="entry name" value="ClpP/TepA"/>
</dbReference>
<keyword evidence="14" id="KW-1185">Reference proteome</keyword>
<dbReference type="PANTHER" id="PTHR10381:SF70">
    <property type="entry name" value="ATP-DEPENDENT CLP PROTEASE PROTEOLYTIC SUBUNIT"/>
    <property type="match status" value="1"/>
</dbReference>
<dbReference type="PANTHER" id="PTHR10381">
    <property type="entry name" value="ATP-DEPENDENT CLP PROTEASE PROTEOLYTIC SUBUNIT"/>
    <property type="match status" value="1"/>
</dbReference>
<dbReference type="Pfam" id="PF00574">
    <property type="entry name" value="CLP_protease"/>
    <property type="match status" value="1"/>
</dbReference>
<organism evidence="13 14">
    <name type="scientific">Tumebacillus lipolyticus</name>
    <dbReference type="NCBI Taxonomy" id="1280370"/>
    <lineage>
        <taxon>Bacteria</taxon>
        <taxon>Bacillati</taxon>
        <taxon>Bacillota</taxon>
        <taxon>Bacilli</taxon>
        <taxon>Bacillales</taxon>
        <taxon>Alicyclobacillaceae</taxon>
        <taxon>Tumebacillus</taxon>
    </lineage>
</organism>
<comment type="function">
    <text evidence="7 11">Cleaves peptides in various proteins in a process that requires ATP hydrolysis. Has a chymotrypsin-like activity. Plays a major role in the degradation of misfolded proteins.</text>
</comment>
<evidence type="ECO:0000313" key="14">
    <source>
        <dbReference type="Proteomes" id="UP001597343"/>
    </source>
</evidence>
<dbReference type="InterPro" id="IPR001907">
    <property type="entry name" value="ClpP"/>
</dbReference>
<dbReference type="NCBIfam" id="NF001368">
    <property type="entry name" value="PRK00277.1"/>
    <property type="match status" value="1"/>
</dbReference>
<proteinExistence type="inferred from homology"/>
<name>A0ABW4ZSA5_9BACL</name>
<evidence type="ECO:0000256" key="3">
    <source>
        <dbReference type="ARBA" id="ARBA00022670"/>
    </source>
</evidence>
<evidence type="ECO:0000256" key="12">
    <source>
        <dbReference type="RuleBase" id="RU003567"/>
    </source>
</evidence>
<dbReference type="GO" id="GO:0004252">
    <property type="term" value="F:serine-type endopeptidase activity"/>
    <property type="evidence" value="ECO:0007669"/>
    <property type="project" value="UniProtKB-EC"/>
</dbReference>
<sequence>MNLVPYVVEQTSMGERSYDIYSRMLKDRIIFLGTEINDNVANSIIAQLLFLAADDPDKDIHLYINTPGGSTSAGMAIYDTMQYIKPDVSTICLGMAASMGAVLLAAGADGKRIALPNAEIMIHQPLGGAQGQASDMEIQMERMLRTKKLLTTVLAERSGKPYDKVASDMDRDYWLSAQEAQEYGLIDKVIEKL</sequence>
<keyword evidence="4 7" id="KW-0378">Hydrolase</keyword>
<dbReference type="InterPro" id="IPR029045">
    <property type="entry name" value="ClpP/crotonase-like_dom_sf"/>
</dbReference>
<evidence type="ECO:0000313" key="13">
    <source>
        <dbReference type="EMBL" id="MFD2168588.1"/>
    </source>
</evidence>
<dbReference type="CDD" id="cd07017">
    <property type="entry name" value="S14_ClpP_2"/>
    <property type="match status" value="1"/>
</dbReference>
<dbReference type="InterPro" id="IPR033135">
    <property type="entry name" value="ClpP_His_AS"/>
</dbReference>
<dbReference type="NCBIfam" id="NF009205">
    <property type="entry name" value="PRK12553.1"/>
    <property type="match status" value="1"/>
</dbReference>
<keyword evidence="5 7" id="KW-0720">Serine protease</keyword>
<dbReference type="PRINTS" id="PR00127">
    <property type="entry name" value="CLPPROTEASEP"/>
</dbReference>
<dbReference type="RefSeq" id="WP_386043437.1">
    <property type="nucleotide sequence ID" value="NZ_JBHUIO010000002.1"/>
</dbReference>
<dbReference type="PROSITE" id="PS00382">
    <property type="entry name" value="CLP_PROTEASE_HIS"/>
    <property type="match status" value="1"/>
</dbReference>
<feature type="active site" description="Nucleophile" evidence="7">
    <location>
        <position position="98"/>
    </location>
</feature>
<evidence type="ECO:0000256" key="11">
    <source>
        <dbReference type="RuleBase" id="RU000550"/>
    </source>
</evidence>
<accession>A0ABW4ZSA5</accession>
<evidence type="ECO:0000256" key="6">
    <source>
        <dbReference type="ARBA" id="ARBA00034021"/>
    </source>
</evidence>
<dbReference type="EC" id="3.4.21.92" evidence="7 10"/>
<dbReference type="Gene3D" id="3.90.226.10">
    <property type="entry name" value="2-enoyl-CoA Hydratase, Chain A, domain 1"/>
    <property type="match status" value="1"/>
</dbReference>
<comment type="subunit">
    <text evidence="7">Fourteen ClpP subunits assemble into 2 heptameric rings which stack back to back to give a disk-like structure with a central cavity, resembling the structure of eukaryotic proteasomes.</text>
</comment>
<evidence type="ECO:0000256" key="9">
    <source>
        <dbReference type="PROSITE-ProRule" id="PRU10086"/>
    </source>
</evidence>
<feature type="active site" evidence="7 9">
    <location>
        <position position="123"/>
    </location>
</feature>
<dbReference type="PROSITE" id="PS00381">
    <property type="entry name" value="CLP_PROTEASE_SER"/>
    <property type="match status" value="1"/>
</dbReference>
<dbReference type="Proteomes" id="UP001597343">
    <property type="component" value="Unassembled WGS sequence"/>
</dbReference>
<comment type="subcellular location">
    <subcellularLocation>
        <location evidence="7">Cytoplasm</location>
    </subcellularLocation>
</comment>
<evidence type="ECO:0000256" key="2">
    <source>
        <dbReference type="ARBA" id="ARBA00022490"/>
    </source>
</evidence>
<comment type="catalytic activity">
    <reaction evidence="6 7 9">
        <text>Hydrolysis of proteins to small peptides in the presence of ATP and magnesium. alpha-casein is the usual test substrate. In the absence of ATP, only oligopeptides shorter than five residues are hydrolyzed (such as succinyl-Leu-Tyr-|-NHMec, and Leu-Tyr-Leu-|-Tyr-Trp, in which cleavage of the -Tyr-|-Leu- and -Tyr-|-Trp bonds also occurs).</text>
        <dbReference type="EC" id="3.4.21.92"/>
    </reaction>
</comment>
<dbReference type="NCBIfam" id="TIGR00493">
    <property type="entry name" value="clpP"/>
    <property type="match status" value="1"/>
</dbReference>
<evidence type="ECO:0000256" key="10">
    <source>
        <dbReference type="RuleBase" id="RU000549"/>
    </source>
</evidence>
<protein>
    <recommendedName>
        <fullName evidence="7 12">ATP-dependent Clp protease proteolytic subunit</fullName>
        <ecNumber evidence="7 10">3.4.21.92</ecNumber>
    </recommendedName>
    <alternativeName>
        <fullName evidence="7">Endopeptidase Clp</fullName>
    </alternativeName>
</protein>
<evidence type="ECO:0000256" key="1">
    <source>
        <dbReference type="ARBA" id="ARBA00007039"/>
    </source>
</evidence>
<dbReference type="SUPFAM" id="SSF52096">
    <property type="entry name" value="ClpP/crotonase"/>
    <property type="match status" value="1"/>
</dbReference>
<evidence type="ECO:0000256" key="7">
    <source>
        <dbReference type="HAMAP-Rule" id="MF_00444"/>
    </source>
</evidence>
<gene>
    <name evidence="7 13" type="primary">clpP</name>
    <name evidence="13" type="ORF">ACFSOY_00965</name>
</gene>
<evidence type="ECO:0000256" key="5">
    <source>
        <dbReference type="ARBA" id="ARBA00022825"/>
    </source>
</evidence>
<reference evidence="14" key="1">
    <citation type="journal article" date="2019" name="Int. J. Syst. Evol. Microbiol.">
        <title>The Global Catalogue of Microorganisms (GCM) 10K type strain sequencing project: providing services to taxonomists for standard genome sequencing and annotation.</title>
        <authorList>
            <consortium name="The Broad Institute Genomics Platform"/>
            <consortium name="The Broad Institute Genome Sequencing Center for Infectious Disease"/>
            <person name="Wu L."/>
            <person name="Ma J."/>
        </authorList>
    </citation>
    <scope>NUCLEOTIDE SEQUENCE [LARGE SCALE GENOMIC DNA]</scope>
    <source>
        <strain evidence="14">CGMCC 1.13574</strain>
    </source>
</reference>
<dbReference type="EMBL" id="JBHUIO010000002">
    <property type="protein sequence ID" value="MFD2168588.1"/>
    <property type="molecule type" value="Genomic_DNA"/>
</dbReference>